<keyword evidence="2" id="KW-1133">Transmembrane helix</keyword>
<evidence type="ECO:0008006" key="5">
    <source>
        <dbReference type="Google" id="ProtNLM"/>
    </source>
</evidence>
<keyword evidence="2" id="KW-0812">Transmembrane</keyword>
<dbReference type="Pfam" id="PF12277">
    <property type="entry name" value="DUF3618"/>
    <property type="match status" value="1"/>
</dbReference>
<keyword evidence="2" id="KW-0472">Membrane</keyword>
<dbReference type="InterPro" id="IPR022062">
    <property type="entry name" value="DUF3618"/>
</dbReference>
<evidence type="ECO:0000313" key="3">
    <source>
        <dbReference type="EMBL" id="GAA1829076.1"/>
    </source>
</evidence>
<dbReference type="RefSeq" id="WP_344411728.1">
    <property type="nucleotide sequence ID" value="NZ_BAAAQK010000001.1"/>
</dbReference>
<protein>
    <recommendedName>
        <fullName evidence="5">DUF3618 domain-containing protein</fullName>
    </recommendedName>
</protein>
<keyword evidence="4" id="KW-1185">Reference proteome</keyword>
<feature type="compositionally biased region" description="Basic and acidic residues" evidence="1">
    <location>
        <begin position="38"/>
        <end position="48"/>
    </location>
</feature>
<dbReference type="Proteomes" id="UP001500449">
    <property type="component" value="Unassembled WGS sequence"/>
</dbReference>
<organism evidence="3 4">
    <name type="scientific">Pseudonocardia ailaonensis</name>
    <dbReference type="NCBI Taxonomy" id="367279"/>
    <lineage>
        <taxon>Bacteria</taxon>
        <taxon>Bacillati</taxon>
        <taxon>Actinomycetota</taxon>
        <taxon>Actinomycetes</taxon>
        <taxon>Pseudonocardiales</taxon>
        <taxon>Pseudonocardiaceae</taxon>
        <taxon>Pseudonocardia</taxon>
    </lineage>
</organism>
<name>A0ABN2MKH0_9PSEU</name>
<gene>
    <name evidence="3" type="ORF">GCM10009836_03620</name>
</gene>
<accession>A0ABN2MKH0</accession>
<dbReference type="EMBL" id="BAAAQK010000001">
    <property type="protein sequence ID" value="GAA1829076.1"/>
    <property type="molecule type" value="Genomic_DNA"/>
</dbReference>
<comment type="caution">
    <text evidence="3">The sequence shown here is derived from an EMBL/GenBank/DDBJ whole genome shotgun (WGS) entry which is preliminary data.</text>
</comment>
<feature type="compositionally biased region" description="Polar residues" evidence="1">
    <location>
        <begin position="49"/>
        <end position="60"/>
    </location>
</feature>
<proteinExistence type="predicted"/>
<feature type="transmembrane region" description="Helical" evidence="2">
    <location>
        <begin position="89"/>
        <end position="108"/>
    </location>
</feature>
<reference evidence="3 4" key="1">
    <citation type="journal article" date="2019" name="Int. J. Syst. Evol. Microbiol.">
        <title>The Global Catalogue of Microorganisms (GCM) 10K type strain sequencing project: providing services to taxonomists for standard genome sequencing and annotation.</title>
        <authorList>
            <consortium name="The Broad Institute Genomics Platform"/>
            <consortium name="The Broad Institute Genome Sequencing Center for Infectious Disease"/>
            <person name="Wu L."/>
            <person name="Ma J."/>
        </authorList>
    </citation>
    <scope>NUCLEOTIDE SEQUENCE [LARGE SCALE GENOMIC DNA]</scope>
    <source>
        <strain evidence="3 4">JCM 16009</strain>
    </source>
</reference>
<evidence type="ECO:0000313" key="4">
    <source>
        <dbReference type="Proteomes" id="UP001500449"/>
    </source>
</evidence>
<evidence type="ECO:0000256" key="1">
    <source>
        <dbReference type="SAM" id="MobiDB-lite"/>
    </source>
</evidence>
<evidence type="ECO:0000256" key="2">
    <source>
        <dbReference type="SAM" id="Phobius"/>
    </source>
</evidence>
<feature type="region of interest" description="Disordered" evidence="1">
    <location>
        <begin position="38"/>
        <end position="66"/>
    </location>
</feature>
<sequence length="111" mass="11709">MSTDPDELRARIAEERVALGETAAALAARTDVIGRAKDGAHDAAESLRDNASQTVTQAREQSSRAVERARTWSADIIARARSGEGRKPLFVVGAMLGALVAAAALRAVRGR</sequence>